<reference evidence="2 3" key="1">
    <citation type="submission" date="2018-10" db="EMBL/GenBank/DDBJ databases">
        <title>Transmission dynamics of multidrug resistant bacteria on intensive care unit surfaces.</title>
        <authorList>
            <person name="D'Souza A.W."/>
            <person name="Potter R.F."/>
            <person name="Wallace M."/>
            <person name="Shupe A."/>
            <person name="Patel S."/>
            <person name="Sun S."/>
            <person name="Gul D."/>
            <person name="Kwon J.H."/>
            <person name="Andleeb S."/>
            <person name="Burnham C.-A.D."/>
            <person name="Dantas G."/>
        </authorList>
    </citation>
    <scope>NUCLEOTIDE SEQUENCE [LARGE SCALE GENOMIC DNA]</scope>
    <source>
        <strain evidence="2 3">AJ_385</strain>
    </source>
</reference>
<dbReference type="Proteomes" id="UP000277537">
    <property type="component" value="Unassembled WGS sequence"/>
</dbReference>
<evidence type="ECO:0000313" key="2">
    <source>
        <dbReference type="EMBL" id="RSE27615.1"/>
    </source>
</evidence>
<dbReference type="AlphaFoldDB" id="A0A427V4Q1"/>
<name>A0A427V4Q1_ACIJO</name>
<dbReference type="EMBL" id="RHXE01000001">
    <property type="protein sequence ID" value="RSE27615.1"/>
    <property type="molecule type" value="Genomic_DNA"/>
</dbReference>
<proteinExistence type="predicted"/>
<accession>A0A427V4Q1</accession>
<comment type="caution">
    <text evidence="2">The sequence shown here is derived from an EMBL/GenBank/DDBJ whole genome shotgun (WGS) entry which is preliminary data.</text>
</comment>
<keyword evidence="1" id="KW-0472">Membrane</keyword>
<gene>
    <name evidence="2" type="ORF">EGT73_00970</name>
</gene>
<sequence length="77" mass="9156">MNRKQKKAKRLKATQHTKSQARAYFTPHEEESIKKWQDGQNEWYVMIQSELQPSKPIIRVWHVVVVIIAGVVLWLIM</sequence>
<evidence type="ECO:0000256" key="1">
    <source>
        <dbReference type="SAM" id="Phobius"/>
    </source>
</evidence>
<protein>
    <submittedName>
        <fullName evidence="2">Uncharacterized protein</fullName>
    </submittedName>
</protein>
<evidence type="ECO:0000313" key="3">
    <source>
        <dbReference type="Proteomes" id="UP000277537"/>
    </source>
</evidence>
<keyword evidence="1" id="KW-0812">Transmembrane</keyword>
<feature type="transmembrane region" description="Helical" evidence="1">
    <location>
        <begin position="56"/>
        <end position="76"/>
    </location>
</feature>
<organism evidence="2 3">
    <name type="scientific">Acinetobacter johnsonii</name>
    <dbReference type="NCBI Taxonomy" id="40214"/>
    <lineage>
        <taxon>Bacteria</taxon>
        <taxon>Pseudomonadati</taxon>
        <taxon>Pseudomonadota</taxon>
        <taxon>Gammaproteobacteria</taxon>
        <taxon>Moraxellales</taxon>
        <taxon>Moraxellaceae</taxon>
        <taxon>Acinetobacter</taxon>
    </lineage>
</organism>
<keyword evidence="1" id="KW-1133">Transmembrane helix</keyword>